<organism evidence="2 3">
    <name type="scientific">Ornatilinea apprima</name>
    <dbReference type="NCBI Taxonomy" id="1134406"/>
    <lineage>
        <taxon>Bacteria</taxon>
        <taxon>Bacillati</taxon>
        <taxon>Chloroflexota</taxon>
        <taxon>Anaerolineae</taxon>
        <taxon>Anaerolineales</taxon>
        <taxon>Anaerolineaceae</taxon>
        <taxon>Ornatilinea</taxon>
    </lineage>
</organism>
<dbReference type="OrthoDB" id="9796533at2"/>
<dbReference type="InterPro" id="IPR043129">
    <property type="entry name" value="ATPase_NBD"/>
</dbReference>
<dbReference type="SUPFAM" id="SSF46785">
    <property type="entry name" value="Winged helix' DNA-binding domain"/>
    <property type="match status" value="1"/>
</dbReference>
<dbReference type="InterPro" id="IPR049874">
    <property type="entry name" value="ROK_cs"/>
</dbReference>
<dbReference type="SUPFAM" id="SSF53067">
    <property type="entry name" value="Actin-like ATPase domain"/>
    <property type="match status" value="1"/>
</dbReference>
<name>A0A0N8GN39_9CHLR</name>
<dbReference type="InterPro" id="IPR036388">
    <property type="entry name" value="WH-like_DNA-bd_sf"/>
</dbReference>
<evidence type="ECO:0000313" key="3">
    <source>
        <dbReference type="Proteomes" id="UP000050417"/>
    </source>
</evidence>
<evidence type="ECO:0000313" key="2">
    <source>
        <dbReference type="EMBL" id="KPL77026.1"/>
    </source>
</evidence>
<dbReference type="InterPro" id="IPR000600">
    <property type="entry name" value="ROK"/>
</dbReference>
<comment type="similarity">
    <text evidence="1">Belongs to the ROK (NagC/XylR) family.</text>
</comment>
<dbReference type="Pfam" id="PF00480">
    <property type="entry name" value="ROK"/>
    <property type="match status" value="1"/>
</dbReference>
<proteinExistence type="inferred from homology"/>
<dbReference type="Proteomes" id="UP000050417">
    <property type="component" value="Unassembled WGS sequence"/>
</dbReference>
<reference evidence="2 3" key="1">
    <citation type="submission" date="2015-07" db="EMBL/GenBank/DDBJ databases">
        <title>Genome sequence of Ornatilinea apprima DSM 23815.</title>
        <authorList>
            <person name="Hemp J."/>
            <person name="Ward L.M."/>
            <person name="Pace L.A."/>
            <person name="Fischer W.W."/>
        </authorList>
    </citation>
    <scope>NUCLEOTIDE SEQUENCE [LARGE SCALE GENOMIC DNA]</scope>
    <source>
        <strain evidence="2 3">P3M-1</strain>
    </source>
</reference>
<dbReference type="STRING" id="1134406.ADN00_10705"/>
<evidence type="ECO:0000256" key="1">
    <source>
        <dbReference type="ARBA" id="ARBA00006479"/>
    </source>
</evidence>
<comment type="caution">
    <text evidence="2">The sequence shown here is derived from an EMBL/GenBank/DDBJ whole genome shotgun (WGS) entry which is preliminary data.</text>
</comment>
<dbReference type="AlphaFoldDB" id="A0A0N8GN39"/>
<dbReference type="PANTHER" id="PTHR18964:SF149">
    <property type="entry name" value="BIFUNCTIONAL UDP-N-ACETYLGLUCOSAMINE 2-EPIMERASE_N-ACETYLMANNOSAMINE KINASE"/>
    <property type="match status" value="1"/>
</dbReference>
<dbReference type="EMBL" id="LGCL01000024">
    <property type="protein sequence ID" value="KPL77026.1"/>
    <property type="molecule type" value="Genomic_DNA"/>
</dbReference>
<protein>
    <recommendedName>
        <fullName evidence="4">HTH marR-type domain-containing protein</fullName>
    </recommendedName>
</protein>
<accession>A0A0N8GN39</accession>
<sequence>MPISPTGNRDLIRAINSTLVLNTVRTLGPISRTEIAQRTGLSAATITGISAELIEKDLIFEKATGDSSGGRRPILLDLNPRGGFVIGLKLTEDHITAALTDLRAVVVAKQTFPLTGKSVEEGVAALCGAVTSLAAAHQVPAGRLLGVGVGLAGVVNAETGVLRHSPIIGWNNVPLASRMQASLSVPVYVDNDVNTFTLTEKWFGVGQKVENFLVVTIGRGVGMGIVVNGQLYRGGRGGAGELGHTVVSPDGPLCGCGKHGCLETFVADPAMLRDARLAFEQGRLERLPATTRELAEMAEQGSPAAQSILAAAGEILGRSLANLINIFNPTLVVISGEGVGAGDFFFNAMRQQVQLHSMDGLASDAEIKIDVWEDDAWARGAAGLVLHGIFESPIYREQAG</sequence>
<dbReference type="RefSeq" id="WP_075062989.1">
    <property type="nucleotide sequence ID" value="NZ_LGCL01000024.1"/>
</dbReference>
<dbReference type="InterPro" id="IPR036390">
    <property type="entry name" value="WH_DNA-bd_sf"/>
</dbReference>
<dbReference type="PROSITE" id="PS01125">
    <property type="entry name" value="ROK"/>
    <property type="match status" value="1"/>
</dbReference>
<dbReference type="CDD" id="cd24073">
    <property type="entry name" value="ASKHA_ATPase_ROK_CYANR"/>
    <property type="match status" value="1"/>
</dbReference>
<gene>
    <name evidence="2" type="ORF">ADN00_10705</name>
</gene>
<evidence type="ECO:0008006" key="4">
    <source>
        <dbReference type="Google" id="ProtNLM"/>
    </source>
</evidence>
<dbReference type="Gene3D" id="1.10.10.10">
    <property type="entry name" value="Winged helix-like DNA-binding domain superfamily/Winged helix DNA-binding domain"/>
    <property type="match status" value="1"/>
</dbReference>
<dbReference type="PANTHER" id="PTHR18964">
    <property type="entry name" value="ROK (REPRESSOR, ORF, KINASE) FAMILY"/>
    <property type="match status" value="1"/>
</dbReference>
<dbReference type="Gene3D" id="3.30.420.40">
    <property type="match status" value="2"/>
</dbReference>
<keyword evidence="3" id="KW-1185">Reference proteome</keyword>